<evidence type="ECO:0000313" key="2">
    <source>
        <dbReference type="EMBL" id="OBB83791.1"/>
    </source>
</evidence>
<reference evidence="3" key="1">
    <citation type="submission" date="2016-06" db="EMBL/GenBank/DDBJ databases">
        <authorList>
            <person name="Sutton G."/>
            <person name="Brinkac L."/>
            <person name="Sanka R."/>
            <person name="Adams M."/>
            <person name="Lau E."/>
            <person name="Mehaffy C."/>
            <person name="Tameris M."/>
            <person name="Hatherill M."/>
            <person name="Hanekom W."/>
            <person name="Mahomed H."/>
            <person name="Mcshane H."/>
        </authorList>
    </citation>
    <scope>NUCLEOTIDE SEQUENCE [LARGE SCALE GENOMIC DNA]</scope>
    <source>
        <strain evidence="3">852002-10433_SCH5171157</strain>
    </source>
</reference>
<accession>A0A1A0VKS0</accession>
<proteinExistence type="predicted"/>
<protein>
    <submittedName>
        <fullName evidence="2">Uncharacterized protein</fullName>
    </submittedName>
</protein>
<dbReference type="RefSeq" id="WP_064886603.1">
    <property type="nucleotide sequence ID" value="NZ_LZSY01000166.1"/>
</dbReference>
<evidence type="ECO:0000313" key="3">
    <source>
        <dbReference type="Proteomes" id="UP000094008"/>
    </source>
</evidence>
<gene>
    <name evidence="2" type="ORF">A5779_06745</name>
</gene>
<keyword evidence="1" id="KW-1133">Transmembrane helix</keyword>
<feature type="transmembrane region" description="Helical" evidence="1">
    <location>
        <begin position="35"/>
        <end position="57"/>
    </location>
</feature>
<dbReference type="AlphaFoldDB" id="A0A1A0VKS0"/>
<evidence type="ECO:0000256" key="1">
    <source>
        <dbReference type="SAM" id="Phobius"/>
    </source>
</evidence>
<sequence length="106" mass="11945">MQLVNAAVTDPHGVTWMVRRKWMYAPDTWGDSDGVVGAIFAIVSLLVLLAWPIWFAAKFLGVPWKIVIERAGREVGTERVRGWRASGRRIDQIRQSILGAGVSHYR</sequence>
<keyword evidence="1" id="KW-0472">Membrane</keyword>
<comment type="caution">
    <text evidence="2">The sequence shown here is derived from an EMBL/GenBank/DDBJ whole genome shotgun (WGS) entry which is preliminary data.</text>
</comment>
<dbReference type="OrthoDB" id="4735550at2"/>
<keyword evidence="1" id="KW-0812">Transmembrane</keyword>
<name>A0A1A0VKS0_MYCPR</name>
<organism evidence="2 3">
    <name type="scientific">Mycolicibacterium peregrinum</name>
    <name type="common">Mycobacterium peregrinum</name>
    <dbReference type="NCBI Taxonomy" id="43304"/>
    <lineage>
        <taxon>Bacteria</taxon>
        <taxon>Bacillati</taxon>
        <taxon>Actinomycetota</taxon>
        <taxon>Actinomycetes</taxon>
        <taxon>Mycobacteriales</taxon>
        <taxon>Mycobacteriaceae</taxon>
        <taxon>Mycolicibacterium</taxon>
    </lineage>
</organism>
<dbReference type="EMBL" id="LZSY01000166">
    <property type="protein sequence ID" value="OBB83791.1"/>
    <property type="molecule type" value="Genomic_DNA"/>
</dbReference>
<dbReference type="Proteomes" id="UP000094008">
    <property type="component" value="Unassembled WGS sequence"/>
</dbReference>